<proteinExistence type="predicted"/>
<dbReference type="GO" id="GO:0005524">
    <property type="term" value="F:ATP binding"/>
    <property type="evidence" value="ECO:0007669"/>
    <property type="project" value="UniProtKB-KW"/>
</dbReference>
<keyword evidence="3" id="KW-1003">Cell membrane</keyword>
<dbReference type="InterPro" id="IPR050107">
    <property type="entry name" value="ABC_carbohydrate_import_ATPase"/>
</dbReference>
<dbReference type="PROSITE" id="PS50893">
    <property type="entry name" value="ABC_TRANSPORTER_2"/>
    <property type="match status" value="2"/>
</dbReference>
<dbReference type="GO" id="GO:0016887">
    <property type="term" value="F:ATP hydrolysis activity"/>
    <property type="evidence" value="ECO:0007669"/>
    <property type="project" value="InterPro"/>
</dbReference>
<dbReference type="InterPro" id="IPR027417">
    <property type="entry name" value="P-loop_NTPase"/>
</dbReference>
<keyword evidence="9" id="KW-0472">Membrane</keyword>
<dbReference type="InterPro" id="IPR017871">
    <property type="entry name" value="ABC_transporter-like_CS"/>
</dbReference>
<feature type="domain" description="ABC transporter" evidence="10">
    <location>
        <begin position="15"/>
        <end position="246"/>
    </location>
</feature>
<feature type="domain" description="ABC transporter" evidence="10">
    <location>
        <begin position="263"/>
        <end position="508"/>
    </location>
</feature>
<evidence type="ECO:0000256" key="7">
    <source>
        <dbReference type="ARBA" id="ARBA00022840"/>
    </source>
</evidence>
<evidence type="ECO:0000313" key="11">
    <source>
        <dbReference type="EMBL" id="RRC96826.1"/>
    </source>
</evidence>
<keyword evidence="2" id="KW-0813">Transport</keyword>
<dbReference type="PANTHER" id="PTHR43790:SF4">
    <property type="entry name" value="GUANOSINE IMPORT ATP-BINDING PROTEIN NUPO"/>
    <property type="match status" value="1"/>
</dbReference>
<dbReference type="PANTHER" id="PTHR43790">
    <property type="entry name" value="CARBOHYDRATE TRANSPORT ATP-BINDING PROTEIN MG119-RELATED"/>
    <property type="match status" value="1"/>
</dbReference>
<dbReference type="CDD" id="cd03215">
    <property type="entry name" value="ABC_Carb_Monos_II"/>
    <property type="match status" value="1"/>
</dbReference>
<keyword evidence="6" id="KW-0547">Nucleotide-binding</keyword>
<dbReference type="OrthoDB" id="9776369at2"/>
<dbReference type="Pfam" id="PF00005">
    <property type="entry name" value="ABC_tran"/>
    <property type="match status" value="2"/>
</dbReference>
<dbReference type="Proteomes" id="UP000267535">
    <property type="component" value="Unassembled WGS sequence"/>
</dbReference>
<keyword evidence="5" id="KW-0677">Repeat</keyword>
<dbReference type="EMBL" id="RQXV01000016">
    <property type="protein sequence ID" value="RRC96826.1"/>
    <property type="molecule type" value="Genomic_DNA"/>
</dbReference>
<reference evidence="11 12" key="1">
    <citation type="submission" date="2018-11" db="EMBL/GenBank/DDBJ databases">
        <title>The draft genome sequence of Amphritea balenae JAMM 1525T.</title>
        <authorList>
            <person name="Fang Z."/>
            <person name="Zhang Y."/>
            <person name="Han X."/>
        </authorList>
    </citation>
    <scope>NUCLEOTIDE SEQUENCE [LARGE SCALE GENOMIC DNA]</scope>
    <source>
        <strain evidence="11 12">JAMM 1525</strain>
    </source>
</reference>
<dbReference type="GO" id="GO:0005886">
    <property type="term" value="C:plasma membrane"/>
    <property type="evidence" value="ECO:0007669"/>
    <property type="project" value="UniProtKB-SubCell"/>
</dbReference>
<evidence type="ECO:0000256" key="8">
    <source>
        <dbReference type="ARBA" id="ARBA00022967"/>
    </source>
</evidence>
<evidence type="ECO:0000256" key="2">
    <source>
        <dbReference type="ARBA" id="ARBA00022448"/>
    </source>
</evidence>
<evidence type="ECO:0000256" key="3">
    <source>
        <dbReference type="ARBA" id="ARBA00022475"/>
    </source>
</evidence>
<gene>
    <name evidence="11" type="ORF">EHS89_19920</name>
</gene>
<dbReference type="FunFam" id="3.40.50.300:FF:000127">
    <property type="entry name" value="Ribose import ATP-binding protein RbsA"/>
    <property type="match status" value="1"/>
</dbReference>
<keyword evidence="12" id="KW-1185">Reference proteome</keyword>
<dbReference type="InterPro" id="IPR003593">
    <property type="entry name" value="AAA+_ATPase"/>
</dbReference>
<evidence type="ECO:0000256" key="9">
    <source>
        <dbReference type="ARBA" id="ARBA00023136"/>
    </source>
</evidence>
<accession>A0A3P1SIF6</accession>
<keyword evidence="7 11" id="KW-0067">ATP-binding</keyword>
<dbReference type="CDD" id="cd03216">
    <property type="entry name" value="ABC_Carb_Monos_I"/>
    <property type="match status" value="1"/>
</dbReference>
<organism evidence="11 12">
    <name type="scientific">Amphritea balenae</name>
    <dbReference type="NCBI Taxonomy" id="452629"/>
    <lineage>
        <taxon>Bacteria</taxon>
        <taxon>Pseudomonadati</taxon>
        <taxon>Pseudomonadota</taxon>
        <taxon>Gammaproteobacteria</taxon>
        <taxon>Oceanospirillales</taxon>
        <taxon>Oceanospirillaceae</taxon>
        <taxon>Amphritea</taxon>
    </lineage>
</organism>
<keyword evidence="8" id="KW-1278">Translocase</keyword>
<evidence type="ECO:0000259" key="10">
    <source>
        <dbReference type="PROSITE" id="PS50893"/>
    </source>
</evidence>
<dbReference type="AlphaFoldDB" id="A0A3P1SIF6"/>
<comment type="subcellular location">
    <subcellularLocation>
        <location evidence="1">Cell membrane</location>
        <topology evidence="1">Peripheral membrane protein</topology>
    </subcellularLocation>
</comment>
<dbReference type="Gene3D" id="3.40.50.300">
    <property type="entry name" value="P-loop containing nucleotide triphosphate hydrolases"/>
    <property type="match status" value="2"/>
</dbReference>
<dbReference type="RefSeq" id="WP_124927934.1">
    <property type="nucleotide sequence ID" value="NZ_BMOH01000001.1"/>
</dbReference>
<sequence length="524" mass="56367">MKNNFDDQEIGQPRLLLQSVTKEFPGCLANDSVDLRIEPGEIHALLGENGAGKSTLVKMIYGILKPDSGTMIWEGNKVQVANPAHARDLGIGMVFQHFSLFEALTVKENIALGMTNPPAMDQLEQQILEVETRYGLPLDPNRAVHSLSVGEKQRIEIVRCLLQDPSLLIMDEPTSVLTPQEAETLFVTLRQLSEEGCSILYISHKLDEVRQLCQSATILRHGCNVGNCIPANETPASMAALMIGEEFEVAQRGEHPEAGPVTLEIRSLSRKSEQSFGIDLHDINLEVHSGELMGIAGVAGNGQAELLELLSGEVLSAADEILIGGESIGHRGSTKRRQQGLCFVPEERLGHGSVPDMSLNDNSLLSGFVSQPFLNKGFIATETVRKFTRQVIDLFDVRCPGQDALAGSLSGGNLQKFIVGREILQQPKVLVVAQPTWGVDAGAAALIHRALLQLAAEGAAVLVVSQDLDELLTISHRIAAICGGSMSESYDINEVSAEDVGLLMTGVSLDKSSTKPGPAQGALQ</sequence>
<evidence type="ECO:0000256" key="1">
    <source>
        <dbReference type="ARBA" id="ARBA00004202"/>
    </source>
</evidence>
<dbReference type="InterPro" id="IPR003439">
    <property type="entry name" value="ABC_transporter-like_ATP-bd"/>
</dbReference>
<name>A0A3P1SIF6_9GAMM</name>
<comment type="caution">
    <text evidence="11">The sequence shown here is derived from an EMBL/GenBank/DDBJ whole genome shotgun (WGS) entry which is preliminary data.</text>
</comment>
<evidence type="ECO:0000313" key="12">
    <source>
        <dbReference type="Proteomes" id="UP000267535"/>
    </source>
</evidence>
<protein>
    <submittedName>
        <fullName evidence="11">ABC transporter ATP-binding protein</fullName>
    </submittedName>
</protein>
<evidence type="ECO:0000256" key="6">
    <source>
        <dbReference type="ARBA" id="ARBA00022741"/>
    </source>
</evidence>
<keyword evidence="4" id="KW-0762">Sugar transport</keyword>
<dbReference type="SMART" id="SM00382">
    <property type="entry name" value="AAA"/>
    <property type="match status" value="1"/>
</dbReference>
<evidence type="ECO:0000256" key="5">
    <source>
        <dbReference type="ARBA" id="ARBA00022737"/>
    </source>
</evidence>
<dbReference type="SUPFAM" id="SSF52540">
    <property type="entry name" value="P-loop containing nucleoside triphosphate hydrolases"/>
    <property type="match status" value="2"/>
</dbReference>
<evidence type="ECO:0000256" key="4">
    <source>
        <dbReference type="ARBA" id="ARBA00022597"/>
    </source>
</evidence>
<dbReference type="PROSITE" id="PS00211">
    <property type="entry name" value="ABC_TRANSPORTER_1"/>
    <property type="match status" value="2"/>
</dbReference>